<keyword evidence="4" id="KW-1185">Reference proteome</keyword>
<dbReference type="HOGENOM" id="CLU_1962870_0_0_1"/>
<evidence type="ECO:0000313" key="4">
    <source>
        <dbReference type="Proteomes" id="UP000002051"/>
    </source>
</evidence>
<evidence type="ECO:0000313" key="3">
    <source>
        <dbReference type="EnsemblPlants" id="KEH25389"/>
    </source>
</evidence>
<evidence type="ECO:0000256" key="1">
    <source>
        <dbReference type="SAM" id="MobiDB-lite"/>
    </source>
</evidence>
<feature type="compositionally biased region" description="Basic and acidic residues" evidence="1">
    <location>
        <begin position="1"/>
        <end position="10"/>
    </location>
</feature>
<dbReference type="AlphaFoldDB" id="A0A072U6N0"/>
<accession>A0A072U6N0</accession>
<evidence type="ECO:0000313" key="2">
    <source>
        <dbReference type="EMBL" id="KEH25389.1"/>
    </source>
</evidence>
<dbReference type="EnsemblPlants" id="KEH25389">
    <property type="protein sequence ID" value="KEH25389"/>
    <property type="gene ID" value="MTR_6g022200"/>
</dbReference>
<protein>
    <submittedName>
        <fullName evidence="2 3">Uncharacterized protein</fullName>
    </submittedName>
</protein>
<dbReference type="eggNOG" id="ENOG502QSU3">
    <property type="taxonomic scope" value="Eukaryota"/>
</dbReference>
<organism evidence="2 4">
    <name type="scientific">Medicago truncatula</name>
    <name type="common">Barrel medic</name>
    <name type="synonym">Medicago tribuloides</name>
    <dbReference type="NCBI Taxonomy" id="3880"/>
    <lineage>
        <taxon>Eukaryota</taxon>
        <taxon>Viridiplantae</taxon>
        <taxon>Streptophyta</taxon>
        <taxon>Embryophyta</taxon>
        <taxon>Tracheophyta</taxon>
        <taxon>Spermatophyta</taxon>
        <taxon>Magnoliopsida</taxon>
        <taxon>eudicotyledons</taxon>
        <taxon>Gunneridae</taxon>
        <taxon>Pentapetalae</taxon>
        <taxon>rosids</taxon>
        <taxon>fabids</taxon>
        <taxon>Fabales</taxon>
        <taxon>Fabaceae</taxon>
        <taxon>Papilionoideae</taxon>
        <taxon>50 kb inversion clade</taxon>
        <taxon>NPAAA clade</taxon>
        <taxon>Hologalegina</taxon>
        <taxon>IRL clade</taxon>
        <taxon>Trifolieae</taxon>
        <taxon>Medicago</taxon>
    </lineage>
</organism>
<dbReference type="Proteomes" id="UP000002051">
    <property type="component" value="Chromosome 6"/>
</dbReference>
<reference evidence="2 4" key="2">
    <citation type="journal article" date="2014" name="BMC Genomics">
        <title>An improved genome release (version Mt4.0) for the model legume Medicago truncatula.</title>
        <authorList>
            <person name="Tang H."/>
            <person name="Krishnakumar V."/>
            <person name="Bidwell S."/>
            <person name="Rosen B."/>
            <person name="Chan A."/>
            <person name="Zhou S."/>
            <person name="Gentzbittel L."/>
            <person name="Childs K.L."/>
            <person name="Yandell M."/>
            <person name="Gundlach H."/>
            <person name="Mayer K.F."/>
            <person name="Schwartz D.C."/>
            <person name="Town C.D."/>
        </authorList>
    </citation>
    <scope>GENOME REANNOTATION</scope>
    <source>
        <strain evidence="2">A17</strain>
        <strain evidence="3 4">cv. Jemalong A17</strain>
    </source>
</reference>
<proteinExistence type="predicted"/>
<dbReference type="STRING" id="3880.A0A072U6N0"/>
<name>A0A072U6N0_MEDTR</name>
<feature type="region of interest" description="Disordered" evidence="1">
    <location>
        <begin position="1"/>
        <end position="35"/>
    </location>
</feature>
<dbReference type="EMBL" id="CM001222">
    <property type="protein sequence ID" value="KEH25389.1"/>
    <property type="molecule type" value="Genomic_DNA"/>
</dbReference>
<gene>
    <name evidence="2" type="ordered locus">MTR_6g022200</name>
</gene>
<feature type="compositionally biased region" description="Low complexity" evidence="1">
    <location>
        <begin position="12"/>
        <end position="30"/>
    </location>
</feature>
<sequence>MERYYKRTSESQEVNEVETTPTPTHEQPGPSFKNGFLEVDLENLPANPRERKQLSCYHPNERDEIRRAYLAKGPCQPKEHNFPQRPFGTFLRKGDEFLNGCLVTYESDIFDSVENEKILQCFQNMTSR</sequence>
<reference evidence="3" key="3">
    <citation type="submission" date="2015-04" db="UniProtKB">
        <authorList>
            <consortium name="EnsemblPlants"/>
        </authorList>
    </citation>
    <scope>IDENTIFICATION</scope>
    <source>
        <strain evidence="3">cv. Jemalong A17</strain>
    </source>
</reference>
<reference evidence="2 4" key="1">
    <citation type="journal article" date="2011" name="Nature">
        <title>The Medicago genome provides insight into the evolution of rhizobial symbioses.</title>
        <authorList>
            <person name="Young N.D."/>
            <person name="Debelle F."/>
            <person name="Oldroyd G.E."/>
            <person name="Geurts R."/>
            <person name="Cannon S.B."/>
            <person name="Udvardi M.K."/>
            <person name="Benedito V.A."/>
            <person name="Mayer K.F."/>
            <person name="Gouzy J."/>
            <person name="Schoof H."/>
            <person name="Van de Peer Y."/>
            <person name="Proost S."/>
            <person name="Cook D.R."/>
            <person name="Meyers B.C."/>
            <person name="Spannagl M."/>
            <person name="Cheung F."/>
            <person name="De Mita S."/>
            <person name="Krishnakumar V."/>
            <person name="Gundlach H."/>
            <person name="Zhou S."/>
            <person name="Mudge J."/>
            <person name="Bharti A.K."/>
            <person name="Murray J.D."/>
            <person name="Naoumkina M.A."/>
            <person name="Rosen B."/>
            <person name="Silverstein K.A."/>
            <person name="Tang H."/>
            <person name="Rombauts S."/>
            <person name="Zhao P.X."/>
            <person name="Zhou P."/>
            <person name="Barbe V."/>
            <person name="Bardou P."/>
            <person name="Bechner M."/>
            <person name="Bellec A."/>
            <person name="Berger A."/>
            <person name="Berges H."/>
            <person name="Bidwell S."/>
            <person name="Bisseling T."/>
            <person name="Choisne N."/>
            <person name="Couloux A."/>
            <person name="Denny R."/>
            <person name="Deshpande S."/>
            <person name="Dai X."/>
            <person name="Doyle J.J."/>
            <person name="Dudez A.M."/>
            <person name="Farmer A.D."/>
            <person name="Fouteau S."/>
            <person name="Franken C."/>
            <person name="Gibelin C."/>
            <person name="Gish J."/>
            <person name="Goldstein S."/>
            <person name="Gonzalez A.J."/>
            <person name="Green P.J."/>
            <person name="Hallab A."/>
            <person name="Hartog M."/>
            <person name="Hua A."/>
            <person name="Humphray S.J."/>
            <person name="Jeong D.H."/>
            <person name="Jing Y."/>
            <person name="Jocker A."/>
            <person name="Kenton S.M."/>
            <person name="Kim D.J."/>
            <person name="Klee K."/>
            <person name="Lai H."/>
            <person name="Lang C."/>
            <person name="Lin S."/>
            <person name="Macmil S.L."/>
            <person name="Magdelenat G."/>
            <person name="Matthews L."/>
            <person name="McCorrison J."/>
            <person name="Monaghan E.L."/>
            <person name="Mun J.H."/>
            <person name="Najar F.Z."/>
            <person name="Nicholson C."/>
            <person name="Noirot C."/>
            <person name="O'Bleness M."/>
            <person name="Paule C.R."/>
            <person name="Poulain J."/>
            <person name="Prion F."/>
            <person name="Qin B."/>
            <person name="Qu C."/>
            <person name="Retzel E.F."/>
            <person name="Riddle C."/>
            <person name="Sallet E."/>
            <person name="Samain S."/>
            <person name="Samson N."/>
            <person name="Sanders I."/>
            <person name="Saurat O."/>
            <person name="Scarpelli C."/>
            <person name="Schiex T."/>
            <person name="Segurens B."/>
            <person name="Severin A.J."/>
            <person name="Sherrier D.J."/>
            <person name="Shi R."/>
            <person name="Sims S."/>
            <person name="Singer S.R."/>
            <person name="Sinharoy S."/>
            <person name="Sterck L."/>
            <person name="Viollet A."/>
            <person name="Wang B.B."/>
            <person name="Wang K."/>
            <person name="Wang M."/>
            <person name="Wang X."/>
            <person name="Warfsmann J."/>
            <person name="Weissenbach J."/>
            <person name="White D.D."/>
            <person name="White J.D."/>
            <person name="Wiley G.B."/>
            <person name="Wincker P."/>
            <person name="Xing Y."/>
            <person name="Yang L."/>
            <person name="Yao Z."/>
            <person name="Ying F."/>
            <person name="Zhai J."/>
            <person name="Zhou L."/>
            <person name="Zuber A."/>
            <person name="Denarie J."/>
            <person name="Dixon R.A."/>
            <person name="May G.D."/>
            <person name="Schwartz D.C."/>
            <person name="Rogers J."/>
            <person name="Quetier F."/>
            <person name="Town C.D."/>
            <person name="Roe B.A."/>
        </authorList>
    </citation>
    <scope>NUCLEOTIDE SEQUENCE [LARGE SCALE GENOMIC DNA]</scope>
    <source>
        <strain evidence="2">A17</strain>
        <strain evidence="3 4">cv. Jemalong A17</strain>
    </source>
</reference>
<dbReference type="PaxDb" id="3880-AES60118"/>